<evidence type="ECO:0000313" key="2">
    <source>
        <dbReference type="Proteomes" id="UP001500630"/>
    </source>
</evidence>
<organism evidence="1 2">
    <name type="scientific">Nonomuraea rosea</name>
    <dbReference type="NCBI Taxonomy" id="638574"/>
    <lineage>
        <taxon>Bacteria</taxon>
        <taxon>Bacillati</taxon>
        <taxon>Actinomycetota</taxon>
        <taxon>Actinomycetes</taxon>
        <taxon>Streptosporangiales</taxon>
        <taxon>Streptosporangiaceae</taxon>
        <taxon>Nonomuraea</taxon>
    </lineage>
</organism>
<reference evidence="2" key="1">
    <citation type="journal article" date="2019" name="Int. J. Syst. Evol. Microbiol.">
        <title>The Global Catalogue of Microorganisms (GCM) 10K type strain sequencing project: providing services to taxonomists for standard genome sequencing and annotation.</title>
        <authorList>
            <consortium name="The Broad Institute Genomics Platform"/>
            <consortium name="The Broad Institute Genome Sequencing Center for Infectious Disease"/>
            <person name="Wu L."/>
            <person name="Ma J."/>
        </authorList>
    </citation>
    <scope>NUCLEOTIDE SEQUENCE [LARGE SCALE GENOMIC DNA]</scope>
    <source>
        <strain evidence="2">JCM 17326</strain>
    </source>
</reference>
<comment type="caution">
    <text evidence="1">The sequence shown here is derived from an EMBL/GenBank/DDBJ whole genome shotgun (WGS) entry which is preliminary data.</text>
</comment>
<dbReference type="Proteomes" id="UP001500630">
    <property type="component" value="Unassembled WGS sequence"/>
</dbReference>
<gene>
    <name evidence="1" type="ORF">GCM10022419_007080</name>
</gene>
<proteinExistence type="predicted"/>
<name>A0ABP6VBP3_9ACTN</name>
<accession>A0ABP6VBP3</accession>
<keyword evidence="2" id="KW-1185">Reference proteome</keyword>
<protein>
    <submittedName>
        <fullName evidence="1">Uncharacterized protein</fullName>
    </submittedName>
</protein>
<dbReference type="RefSeq" id="WP_345558521.1">
    <property type="nucleotide sequence ID" value="NZ_BAABDQ010000001.1"/>
</dbReference>
<sequence>MFFESLQTEEADLPISPELPPWLCPAFPEMGAVLAMERLIARSDNAVLLLPTIRAYRTGCTFHVEIALRQGDLSVTDYWDLHMTMVPSAPVRLRAGERLSPRLLRWGVRYADGTKVTSIDRRRAAPAGPLLQAMRLDGGLTALHVVLWLWPLPPPETFELAVEWPLGGIELTLVELDGAAITAGAARSAGYWS</sequence>
<evidence type="ECO:0000313" key="1">
    <source>
        <dbReference type="EMBL" id="GAA3530653.1"/>
    </source>
</evidence>
<dbReference type="EMBL" id="BAABDQ010000001">
    <property type="protein sequence ID" value="GAA3530653.1"/>
    <property type="molecule type" value="Genomic_DNA"/>
</dbReference>